<dbReference type="Proteomes" id="UP001055115">
    <property type="component" value="Unassembled WGS sequence"/>
</dbReference>
<keyword evidence="1 3" id="KW-0547">Nucleotide-binding</keyword>
<dbReference type="InterPro" id="IPR027417">
    <property type="entry name" value="P-loop_NTPase"/>
</dbReference>
<sequence length="225" mass="25584">MFSFGRKGLDPHRAFIFGLDVAGKKTTMHRFTQGVKEVERVPPNFIAGQLIETFRFKSGSTYELISFGGCNRFRTPWGSSHPQKADFVVLVIDINDQDRLPEVVEELSRLLSSIRNEIECHAMWILLNKQDLVPDAQREDYVDKVRRDLDSVTAQWAGDWTIRIVDTPGLSAHSNDGMQTVVDEIAVFLKNREVTGPLRHAMERVRGPKVPYHLATSYLKRGSSK</sequence>
<reference evidence="4 5" key="1">
    <citation type="submission" date="2022-03" db="EMBL/GenBank/DDBJ databases">
        <title>Genome data of Colletotrichum spp.</title>
        <authorList>
            <person name="Utami Y.D."/>
            <person name="Hiruma K."/>
        </authorList>
    </citation>
    <scope>NUCLEOTIDE SEQUENCE [LARGE SCALE GENOMIC DNA]</scope>
    <source>
        <strain evidence="4 5">MAFF 239500</strain>
    </source>
</reference>
<dbReference type="SMART" id="SM00177">
    <property type="entry name" value="ARF"/>
    <property type="match status" value="1"/>
</dbReference>
<evidence type="ECO:0000256" key="2">
    <source>
        <dbReference type="ARBA" id="ARBA00023134"/>
    </source>
</evidence>
<evidence type="ECO:0000313" key="5">
    <source>
        <dbReference type="Proteomes" id="UP001055115"/>
    </source>
</evidence>
<dbReference type="PANTHER" id="PTHR11711">
    <property type="entry name" value="ADP RIBOSYLATION FACTOR-RELATED"/>
    <property type="match status" value="1"/>
</dbReference>
<proteinExistence type="predicted"/>
<gene>
    <name evidence="4" type="ORF">ColSpa_11162</name>
</gene>
<dbReference type="RefSeq" id="XP_049133331.1">
    <property type="nucleotide sequence ID" value="XM_049277374.1"/>
</dbReference>
<keyword evidence="5" id="KW-1185">Reference proteome</keyword>
<name>A0AA37PEU4_9PEZI</name>
<dbReference type="Pfam" id="PF00025">
    <property type="entry name" value="Arf"/>
    <property type="match status" value="1"/>
</dbReference>
<dbReference type="GO" id="GO:0005525">
    <property type="term" value="F:GTP binding"/>
    <property type="evidence" value="ECO:0007669"/>
    <property type="project" value="UniProtKB-KW"/>
</dbReference>
<dbReference type="InterPro" id="IPR006689">
    <property type="entry name" value="Small_GTPase_ARF/SAR"/>
</dbReference>
<dbReference type="AlphaFoldDB" id="A0AA37PEU4"/>
<evidence type="ECO:0000313" key="4">
    <source>
        <dbReference type="EMBL" id="GKT50981.1"/>
    </source>
</evidence>
<keyword evidence="2 3" id="KW-0342">GTP-binding</keyword>
<accession>A0AA37PEU4</accession>
<dbReference type="GeneID" id="73331964"/>
<feature type="binding site" evidence="3">
    <location>
        <begin position="128"/>
        <end position="131"/>
    </location>
    <ligand>
        <name>GTP</name>
        <dbReference type="ChEBI" id="CHEBI:37565"/>
    </ligand>
</feature>
<dbReference type="SUPFAM" id="SSF52540">
    <property type="entry name" value="P-loop containing nucleoside triphosphate hydrolases"/>
    <property type="match status" value="1"/>
</dbReference>
<comment type="caution">
    <text evidence="4">The sequence shown here is derived from an EMBL/GenBank/DDBJ whole genome shotgun (WGS) entry which is preliminary data.</text>
</comment>
<dbReference type="InterPro" id="IPR024156">
    <property type="entry name" value="Small_GTPase_ARF"/>
</dbReference>
<organism evidence="4 5">
    <name type="scientific">Colletotrichum spaethianum</name>
    <dbReference type="NCBI Taxonomy" id="700344"/>
    <lineage>
        <taxon>Eukaryota</taxon>
        <taxon>Fungi</taxon>
        <taxon>Dikarya</taxon>
        <taxon>Ascomycota</taxon>
        <taxon>Pezizomycotina</taxon>
        <taxon>Sordariomycetes</taxon>
        <taxon>Hypocreomycetidae</taxon>
        <taxon>Glomerellales</taxon>
        <taxon>Glomerellaceae</taxon>
        <taxon>Colletotrichum</taxon>
        <taxon>Colletotrichum spaethianum species complex</taxon>
    </lineage>
</organism>
<evidence type="ECO:0000256" key="3">
    <source>
        <dbReference type="PIRSR" id="PIRSR606689-1"/>
    </source>
</evidence>
<feature type="binding site" evidence="3">
    <location>
        <position position="69"/>
    </location>
    <ligand>
        <name>GTP</name>
        <dbReference type="ChEBI" id="CHEBI:37565"/>
    </ligand>
</feature>
<dbReference type="Gene3D" id="3.40.50.300">
    <property type="entry name" value="P-loop containing nucleotide triphosphate hydrolases"/>
    <property type="match status" value="1"/>
</dbReference>
<evidence type="ECO:0000256" key="1">
    <source>
        <dbReference type="ARBA" id="ARBA00022741"/>
    </source>
</evidence>
<dbReference type="GO" id="GO:0003924">
    <property type="term" value="F:GTPase activity"/>
    <property type="evidence" value="ECO:0007669"/>
    <property type="project" value="InterPro"/>
</dbReference>
<protein>
    <submittedName>
        <fullName evidence="4">ADP-ribosylation factor</fullName>
    </submittedName>
</protein>
<dbReference type="EMBL" id="BQXU01000043">
    <property type="protein sequence ID" value="GKT50981.1"/>
    <property type="molecule type" value="Genomic_DNA"/>
</dbReference>